<reference evidence="10" key="1">
    <citation type="submission" date="2023-06" db="EMBL/GenBank/DDBJ databases">
        <authorList>
            <person name="Kurt Z."/>
        </authorList>
    </citation>
    <scope>NUCLEOTIDE SEQUENCE</scope>
</reference>
<evidence type="ECO:0000256" key="2">
    <source>
        <dbReference type="ARBA" id="ARBA00013824"/>
    </source>
</evidence>
<dbReference type="InterPro" id="IPR005225">
    <property type="entry name" value="Small_GTP-bd"/>
</dbReference>
<dbReference type="InterPro" id="IPR029459">
    <property type="entry name" value="EFTU-type"/>
</dbReference>
<dbReference type="Pfam" id="PF00009">
    <property type="entry name" value="GTP_EFTU"/>
    <property type="match status" value="1"/>
</dbReference>
<dbReference type="GO" id="GO:0003924">
    <property type="term" value="F:GTPase activity"/>
    <property type="evidence" value="ECO:0007669"/>
    <property type="project" value="InterPro"/>
</dbReference>
<keyword evidence="6" id="KW-0342">GTP-binding</keyword>
<evidence type="ECO:0000256" key="4">
    <source>
        <dbReference type="ARBA" id="ARBA00022741"/>
    </source>
</evidence>
<dbReference type="PANTHER" id="PTHR43381">
    <property type="entry name" value="TRANSLATION INITIATION FACTOR IF-2-RELATED"/>
    <property type="match status" value="1"/>
</dbReference>
<feature type="compositionally biased region" description="Low complexity" evidence="8">
    <location>
        <begin position="51"/>
        <end position="62"/>
    </location>
</feature>
<dbReference type="InterPro" id="IPR004161">
    <property type="entry name" value="EFTu-like_2"/>
</dbReference>
<evidence type="ECO:0000313" key="10">
    <source>
        <dbReference type="EMBL" id="CAI9922290.1"/>
    </source>
</evidence>
<organism evidence="10">
    <name type="scientific">Hexamita inflata</name>
    <dbReference type="NCBI Taxonomy" id="28002"/>
    <lineage>
        <taxon>Eukaryota</taxon>
        <taxon>Metamonada</taxon>
        <taxon>Diplomonadida</taxon>
        <taxon>Hexamitidae</taxon>
        <taxon>Hexamitinae</taxon>
        <taxon>Hexamita</taxon>
    </lineage>
</organism>
<dbReference type="SUPFAM" id="SSF50447">
    <property type="entry name" value="Translation proteins"/>
    <property type="match status" value="1"/>
</dbReference>
<feature type="compositionally biased region" description="Basic and acidic residues" evidence="8">
    <location>
        <begin position="103"/>
        <end position="125"/>
    </location>
</feature>
<evidence type="ECO:0000313" key="11">
    <source>
        <dbReference type="EMBL" id="CAL5989833.1"/>
    </source>
</evidence>
<dbReference type="FunFam" id="3.40.50.300:FF:000112">
    <property type="entry name" value="Eukaryotic translation initiation factor 5B"/>
    <property type="match status" value="1"/>
</dbReference>
<dbReference type="NCBIfam" id="NF003078">
    <property type="entry name" value="PRK04004.1"/>
    <property type="match status" value="1"/>
</dbReference>
<feature type="region of interest" description="Disordered" evidence="8">
    <location>
        <begin position="156"/>
        <end position="233"/>
    </location>
</feature>
<dbReference type="Pfam" id="PF14578">
    <property type="entry name" value="GTP_EFTU_D4"/>
    <property type="match status" value="1"/>
</dbReference>
<dbReference type="PRINTS" id="PR00315">
    <property type="entry name" value="ELONGATNFCT"/>
</dbReference>
<dbReference type="PANTHER" id="PTHR43381:SF4">
    <property type="entry name" value="EUKARYOTIC TRANSLATION INITIATION FACTOR 5B"/>
    <property type="match status" value="1"/>
</dbReference>
<protein>
    <recommendedName>
        <fullName evidence="2">Eukaryotic translation initiation factor 5B</fullName>
    </recommendedName>
    <alternativeName>
        <fullName evidence="7">Translation initiation factor IF-2</fullName>
    </alternativeName>
</protein>
<feature type="region of interest" description="Disordered" evidence="8">
    <location>
        <begin position="1"/>
        <end position="127"/>
    </location>
</feature>
<gene>
    <name evidence="11" type="ORF">HINF_LOCUS11052</name>
    <name evidence="10" type="ORF">HINF_LOCUS9935</name>
</gene>
<dbReference type="FunFam" id="2.40.30.10:FF:000013">
    <property type="entry name" value="eukaryotic translation initiation factor 5B"/>
    <property type="match status" value="1"/>
</dbReference>
<dbReference type="Gene3D" id="3.40.50.10050">
    <property type="entry name" value="Translation initiation factor IF- 2, domain 3"/>
    <property type="match status" value="1"/>
</dbReference>
<name>A0AA86NP44_9EUKA</name>
<feature type="compositionally biased region" description="Basic and acidic residues" evidence="8">
    <location>
        <begin position="67"/>
        <end position="94"/>
    </location>
</feature>
<proteinExistence type="inferred from homology"/>
<dbReference type="InterPro" id="IPR000795">
    <property type="entry name" value="T_Tr_GTP-bd_dom"/>
</dbReference>
<dbReference type="EMBL" id="CAXDID020000024">
    <property type="protein sequence ID" value="CAL5989833.1"/>
    <property type="molecule type" value="Genomic_DNA"/>
</dbReference>
<dbReference type="SUPFAM" id="SSF52156">
    <property type="entry name" value="Initiation factor IF2/eIF5b, domain 3"/>
    <property type="match status" value="1"/>
</dbReference>
<keyword evidence="12" id="KW-1185">Reference proteome</keyword>
<evidence type="ECO:0000256" key="7">
    <source>
        <dbReference type="ARBA" id="ARBA00032478"/>
    </source>
</evidence>
<evidence type="ECO:0000313" key="12">
    <source>
        <dbReference type="Proteomes" id="UP001642409"/>
    </source>
</evidence>
<dbReference type="InterPro" id="IPR027417">
    <property type="entry name" value="P-loop_NTPase"/>
</dbReference>
<dbReference type="Pfam" id="PF03144">
    <property type="entry name" value="GTP_EFTU_D2"/>
    <property type="match status" value="1"/>
</dbReference>
<feature type="compositionally biased region" description="Polar residues" evidence="8">
    <location>
        <begin position="1"/>
        <end position="15"/>
    </location>
</feature>
<dbReference type="GO" id="GO:0005739">
    <property type="term" value="C:mitochondrion"/>
    <property type="evidence" value="ECO:0007669"/>
    <property type="project" value="TreeGrafter"/>
</dbReference>
<dbReference type="CDD" id="cd01887">
    <property type="entry name" value="IF2_eIF5B"/>
    <property type="match status" value="1"/>
</dbReference>
<dbReference type="Proteomes" id="UP001642409">
    <property type="component" value="Unassembled WGS sequence"/>
</dbReference>
<dbReference type="InterPro" id="IPR009000">
    <property type="entry name" value="Transl_B-barrel_sf"/>
</dbReference>
<dbReference type="Pfam" id="PF11987">
    <property type="entry name" value="IF-2"/>
    <property type="match status" value="1"/>
</dbReference>
<keyword evidence="3" id="KW-0396">Initiation factor</keyword>
<feature type="compositionally biased region" description="Acidic residues" evidence="8">
    <location>
        <begin position="192"/>
        <end position="202"/>
    </location>
</feature>
<comment type="caution">
    <text evidence="10">The sequence shown here is derived from an EMBL/GenBank/DDBJ whole genome shotgun (WGS) entry which is preliminary data.</text>
</comment>
<evidence type="ECO:0000256" key="5">
    <source>
        <dbReference type="ARBA" id="ARBA00022917"/>
    </source>
</evidence>
<evidence type="ECO:0000256" key="6">
    <source>
        <dbReference type="ARBA" id="ARBA00023134"/>
    </source>
</evidence>
<evidence type="ECO:0000259" key="9">
    <source>
        <dbReference type="PROSITE" id="PS51722"/>
    </source>
</evidence>
<sequence length="835" mass="94024">MKTTNVGPKTQNKAPKNQAPKKMSQAELQREQEREQKMKENAAKPKEAPKIAKIVPVKKAVASTQDIKNKVAAEKRKKEEEERLKREEEERLAQEAEMQELLELERLEQKEMKKQQKEQKKRDKLGVSALMDGNAEDKDAQIDELLFLLTAEQNEKRAAEKKERDRLKQIAQQQKEAEEEQKQKEKENSWGGEDDDDLDVFGDDGAVKTARDKKEDKDKKEKDKKKSSKDMVDGESLRSPIICVLGHVDTGKTSILDKIRSSTVQQREEGGITQQIGASFISQQFIKDKTTSFPHKLKFEVPGLLIVDTPGHESFSNLRSRGSSLADLTILVVDIMHGLEPQTIESINILKARKAPFIVALNKVDRLYNWKAVADRDSKASIETQSSGTQNDFDLKYNQVKNQLGEQGFFTDFWWKVSDINQVVPIVPTSAVTGEGLCDLLAILIQFSQQLMRDRLTYSDETQCTVLEVKKTEGFGYTLDCILVNGYLKRNQKIVIAGQKGPIVTTIRNILTPKEAKEMREISAYDYERHEIVQAAIGCKLAGEGFEDAVAGSTVYVCEDEDSEEEEMLKDAVMDELKQGIVKANSDIGVAVHGNSLGALEALVGYLRSENTKVQRDPVNVSLIQIGPITKQTIQEIALQAEKGHPETAVVLAFDVNIDKEIYEKAKEAKVTIITAKIIYHLYDEYALFIKNWHESERERLKEDIVIPCIMKPIAIFHTKSPVLIGVKIVKGSLQLRQRVALVNGKQGGYFLGTIAGIESNKVSQKEAKAGEEVAIRIDTTTQYTVGKDGIFDVGAVLATQMTRKSIDILKTHFREELKEWLQVVKDIKDFLKIQ</sequence>
<keyword evidence="4" id="KW-0547">Nucleotide-binding</keyword>
<evidence type="ECO:0000256" key="1">
    <source>
        <dbReference type="ARBA" id="ARBA00007733"/>
    </source>
</evidence>
<dbReference type="GO" id="GO:0005525">
    <property type="term" value="F:GTP binding"/>
    <property type="evidence" value="ECO:0007669"/>
    <property type="project" value="UniProtKB-KW"/>
</dbReference>
<dbReference type="GO" id="GO:0003743">
    <property type="term" value="F:translation initiation factor activity"/>
    <property type="evidence" value="ECO:0007669"/>
    <property type="project" value="UniProtKB-KW"/>
</dbReference>
<keyword evidence="5" id="KW-0648">Protein biosynthesis</keyword>
<reference evidence="11 12" key="2">
    <citation type="submission" date="2024-07" db="EMBL/GenBank/DDBJ databases">
        <authorList>
            <person name="Akdeniz Z."/>
        </authorList>
    </citation>
    <scope>NUCLEOTIDE SEQUENCE [LARGE SCALE GENOMIC DNA]</scope>
</reference>
<feature type="compositionally biased region" description="Basic and acidic residues" evidence="8">
    <location>
        <begin position="28"/>
        <end position="50"/>
    </location>
</feature>
<evidence type="ECO:0000256" key="8">
    <source>
        <dbReference type="SAM" id="MobiDB-lite"/>
    </source>
</evidence>
<feature type="compositionally biased region" description="Basic and acidic residues" evidence="8">
    <location>
        <begin position="205"/>
        <end position="221"/>
    </location>
</feature>
<dbReference type="InterPro" id="IPR015760">
    <property type="entry name" value="TIF_IF2"/>
</dbReference>
<feature type="compositionally biased region" description="Basic and acidic residues" evidence="8">
    <location>
        <begin position="156"/>
        <end position="168"/>
    </location>
</feature>
<dbReference type="EMBL" id="CATOUU010000248">
    <property type="protein sequence ID" value="CAI9922290.1"/>
    <property type="molecule type" value="Genomic_DNA"/>
</dbReference>
<comment type="similarity">
    <text evidence="1">Belongs to the TRAFAC class translation factor GTPase superfamily. Classic translation factor GTPase family. IF-2 subfamily.</text>
</comment>
<dbReference type="Gene3D" id="3.40.50.300">
    <property type="entry name" value="P-loop containing nucleotide triphosphate hydrolases"/>
    <property type="match status" value="1"/>
</dbReference>
<dbReference type="NCBIfam" id="TIGR00231">
    <property type="entry name" value="small_GTP"/>
    <property type="match status" value="1"/>
</dbReference>
<dbReference type="SUPFAM" id="SSF52540">
    <property type="entry name" value="P-loop containing nucleoside triphosphate hydrolases"/>
    <property type="match status" value="1"/>
</dbReference>
<dbReference type="AlphaFoldDB" id="A0AA86NP44"/>
<dbReference type="PROSITE" id="PS51722">
    <property type="entry name" value="G_TR_2"/>
    <property type="match status" value="1"/>
</dbReference>
<accession>A0AA86NP44</accession>
<dbReference type="InterPro" id="IPR023115">
    <property type="entry name" value="TIF_IF2_dom3"/>
</dbReference>
<dbReference type="InterPro" id="IPR036925">
    <property type="entry name" value="TIF_IF2_dom3_sf"/>
</dbReference>
<feature type="domain" description="Tr-type G" evidence="9">
    <location>
        <begin position="237"/>
        <end position="452"/>
    </location>
</feature>
<dbReference type="Gene3D" id="2.40.30.10">
    <property type="entry name" value="Translation factors"/>
    <property type="match status" value="2"/>
</dbReference>
<evidence type="ECO:0000256" key="3">
    <source>
        <dbReference type="ARBA" id="ARBA00022540"/>
    </source>
</evidence>